<keyword evidence="2" id="KW-1133">Transmembrane helix</keyword>
<feature type="transmembrane region" description="Helical" evidence="2">
    <location>
        <begin position="223"/>
        <end position="244"/>
    </location>
</feature>
<name>A0A7S2XF96_9EUKA</name>
<feature type="transmembrane region" description="Helical" evidence="2">
    <location>
        <begin position="183"/>
        <end position="203"/>
    </location>
</feature>
<dbReference type="AlphaFoldDB" id="A0A7S2XF96"/>
<feature type="region of interest" description="Disordered" evidence="1">
    <location>
        <begin position="258"/>
        <end position="292"/>
    </location>
</feature>
<gene>
    <name evidence="3" type="ORF">LSP00402_LOCUS18861</name>
</gene>
<feature type="region of interest" description="Disordered" evidence="1">
    <location>
        <begin position="524"/>
        <end position="573"/>
    </location>
</feature>
<feature type="transmembrane region" description="Helical" evidence="2">
    <location>
        <begin position="383"/>
        <end position="402"/>
    </location>
</feature>
<evidence type="ECO:0000256" key="1">
    <source>
        <dbReference type="SAM" id="MobiDB-lite"/>
    </source>
</evidence>
<dbReference type="PANTHER" id="PTHR34730:SF1">
    <property type="entry name" value="PARAQUAT-INDUCIBLE PROTEIN A"/>
    <property type="match status" value="1"/>
</dbReference>
<organism evidence="3">
    <name type="scientific">Lotharella oceanica</name>
    <dbReference type="NCBI Taxonomy" id="641309"/>
    <lineage>
        <taxon>Eukaryota</taxon>
        <taxon>Sar</taxon>
        <taxon>Rhizaria</taxon>
        <taxon>Cercozoa</taxon>
        <taxon>Chlorarachniophyceae</taxon>
        <taxon>Lotharella</taxon>
    </lineage>
</organism>
<keyword evidence="2" id="KW-0812">Transmembrane</keyword>
<evidence type="ECO:0000313" key="3">
    <source>
        <dbReference type="EMBL" id="CAD9774866.1"/>
    </source>
</evidence>
<proteinExistence type="predicted"/>
<sequence>MSYAEEASPAYSPIKNAEIDTDAPERIIEDEDDIVHAKLPKLIPYTPRDLKLLDDPDWRSLQSCVYGNDWKALFIQWGVPLFIVCNAASVGTTQVVTNAYTNLQIKDNNEDILNDQVKSYSNVENVRMTFNAGANLLGMLIGWSSLVWPHVVHGLLLIFWLLPMPRHWRHRFLNMLSQMAKMVWAGAANEGISVIAFGITIIVDAALLHENVTLELYSSLDKLANLQTANFILMILAAQGMLYFHRYTDKPPRIEPASNSPYFPATDDDPTPDVKGGWEENPESPPLPSPKPVTEKWKPLVYRRGDQGMRGHIVYWFGTFALFLITAVCATSATYEFATIEVTGVASTLDQDSLKEVVPLTFPRDGSRKLGGPAQVGFTAFEFAMLFLVIPGLVSLTALVLWVCPAPRHWQEKLLLATECLSAWSCFELWFLTSAIALHSLKIVCDALLADIEACAILSTHTGFVCFSVKGNLSENAWWMILFALLQRFSIFFVLGYGRNTLYGGDEISQSSISINSPLETGRGWGDVDDATENPLGDPTASPDVESKRLASSSKQSGVDDFSPVMNSLPDES</sequence>
<protein>
    <submittedName>
        <fullName evidence="3">Uncharacterized protein</fullName>
    </submittedName>
</protein>
<accession>A0A7S2XF96</accession>
<feature type="transmembrane region" description="Helical" evidence="2">
    <location>
        <begin position="477"/>
        <end position="497"/>
    </location>
</feature>
<dbReference type="PANTHER" id="PTHR34730">
    <property type="entry name" value="UNNAMED PRODUCT"/>
    <property type="match status" value="1"/>
</dbReference>
<evidence type="ECO:0000256" key="2">
    <source>
        <dbReference type="SAM" id="Phobius"/>
    </source>
</evidence>
<feature type="transmembrane region" description="Helical" evidence="2">
    <location>
        <begin position="136"/>
        <end position="162"/>
    </location>
</feature>
<feature type="transmembrane region" description="Helical" evidence="2">
    <location>
        <begin position="313"/>
        <end position="335"/>
    </location>
</feature>
<keyword evidence="2" id="KW-0472">Membrane</keyword>
<reference evidence="3" key="1">
    <citation type="submission" date="2021-01" db="EMBL/GenBank/DDBJ databases">
        <authorList>
            <person name="Corre E."/>
            <person name="Pelletier E."/>
            <person name="Niang G."/>
            <person name="Scheremetjew M."/>
            <person name="Finn R."/>
            <person name="Kale V."/>
            <person name="Holt S."/>
            <person name="Cochrane G."/>
            <person name="Meng A."/>
            <person name="Brown T."/>
            <person name="Cohen L."/>
        </authorList>
    </citation>
    <scope>NUCLEOTIDE SEQUENCE</scope>
    <source>
        <strain evidence="3">CCMP622</strain>
    </source>
</reference>
<feature type="transmembrane region" description="Helical" evidence="2">
    <location>
        <begin position="414"/>
        <end position="432"/>
    </location>
</feature>
<dbReference type="EMBL" id="HBHP01030644">
    <property type="protein sequence ID" value="CAD9774866.1"/>
    <property type="molecule type" value="Transcribed_RNA"/>
</dbReference>